<dbReference type="GO" id="GO:0046168">
    <property type="term" value="P:glycerol-3-phosphate catabolic process"/>
    <property type="evidence" value="ECO:0007669"/>
    <property type="project" value="InterPro"/>
</dbReference>
<protein>
    <recommendedName>
        <fullName evidence="9">Glycerol-3-phosphate dehydrogenase [NAD(P)+]</fullName>
        <ecNumber evidence="9">1.1.1.94</ecNumber>
    </recommendedName>
    <alternativeName>
        <fullName evidence="9">NAD(P)(+)-dependent glycerol-3-phosphate dehydrogenase</fullName>
    </alternativeName>
    <alternativeName>
        <fullName evidence="9">NAD(P)H-dependent dihydroxyacetone-phosphate reductase</fullName>
    </alternativeName>
</protein>
<proteinExistence type="inferred from homology"/>
<comment type="caution">
    <text evidence="9">Lacks conserved residue(s) required for the propagation of feature annotation.</text>
</comment>
<evidence type="ECO:0000256" key="5">
    <source>
        <dbReference type="ARBA" id="ARBA00023027"/>
    </source>
</evidence>
<feature type="binding site" evidence="9">
    <location>
        <position position="185"/>
    </location>
    <ligand>
        <name>sn-glycerol 3-phosphate</name>
        <dbReference type="ChEBI" id="CHEBI:57597"/>
    </ligand>
</feature>
<keyword evidence="3 9" id="KW-0521">NADP</keyword>
<keyword evidence="6 9" id="KW-0443">Lipid metabolism</keyword>
<comment type="subcellular location">
    <subcellularLocation>
        <location evidence="9">Cytoplasm</location>
    </subcellularLocation>
</comment>
<dbReference type="SUPFAM" id="SSF48179">
    <property type="entry name" value="6-phosphogluconate dehydrogenase C-terminal domain-like"/>
    <property type="match status" value="1"/>
</dbReference>
<dbReference type="GO" id="GO:0006650">
    <property type="term" value="P:glycerophospholipid metabolic process"/>
    <property type="evidence" value="ECO:0007669"/>
    <property type="project" value="UniProtKB-UniRule"/>
</dbReference>
<dbReference type="NCBIfam" id="NF000940">
    <property type="entry name" value="PRK00094.1-2"/>
    <property type="match status" value="1"/>
</dbReference>
<feature type="binding site" evidence="9">
    <location>
        <position position="248"/>
    </location>
    <ligand>
        <name>sn-glycerol 3-phosphate</name>
        <dbReference type="ChEBI" id="CHEBI:57597"/>
    </ligand>
</feature>
<sequence>MAILPAGVWGTALAVPASAAGRRVRLWRRTPGWAESWDRGHPALPGLKLPENVVACDSAQAAVSGADLVILSPAGAGLRPVCRLVRPHLRPDAVIVCATKSIEPETHLLVHQVVEEELPGHRGRIVALSGPNFAHEVAAGLPTGAVAACPDLSLADWVQQALMTDRFRVYTNPDLVGVELAGALKNVIALGAGISDGLGMGDNARAALITRGLVEMARLGRAMGANPLTFAGLAGMGDLVLSCTGDSSRNRRAGLAIGRGQSAEAFLAETGLTVEGITTARAGWQLAQRLGVRMPITEAIYQVLYEGLPPLTAMERLMARPRAHELEEVAGADLKPPFDP</sequence>
<keyword evidence="5 9" id="KW-0520">NAD</keyword>
<dbReference type="Pfam" id="PF07479">
    <property type="entry name" value="NAD_Gly3P_dh_C"/>
    <property type="match status" value="1"/>
</dbReference>
<dbReference type="GO" id="GO:0051287">
    <property type="term" value="F:NAD binding"/>
    <property type="evidence" value="ECO:0007669"/>
    <property type="project" value="InterPro"/>
</dbReference>
<accession>A0A953I6P7</accession>
<dbReference type="InterPro" id="IPR011128">
    <property type="entry name" value="G3P_DH_NAD-dep_N"/>
</dbReference>
<evidence type="ECO:0000256" key="8">
    <source>
        <dbReference type="ARBA" id="ARBA00023264"/>
    </source>
</evidence>
<comment type="caution">
    <text evidence="17">The sequence shown here is derived from an EMBL/GenBank/DDBJ whole genome shotgun (WGS) entry which is preliminary data.</text>
</comment>
<feature type="binding site" evidence="9">
    <location>
        <position position="29"/>
    </location>
    <ligand>
        <name>NADPH</name>
        <dbReference type="ChEBI" id="CHEBI:57783"/>
    </ligand>
</feature>
<feature type="binding site" evidence="9">
    <location>
        <position position="275"/>
    </location>
    <ligand>
        <name>NADPH</name>
        <dbReference type="ChEBI" id="CHEBI:57783"/>
    </ligand>
</feature>
<feature type="binding site" evidence="9">
    <location>
        <position position="249"/>
    </location>
    <ligand>
        <name>NADPH</name>
        <dbReference type="ChEBI" id="CHEBI:57783"/>
    </ligand>
</feature>
<organism evidence="17 18">
    <name type="scientific">Symbiobacterium thermophilum</name>
    <dbReference type="NCBI Taxonomy" id="2734"/>
    <lineage>
        <taxon>Bacteria</taxon>
        <taxon>Bacillati</taxon>
        <taxon>Bacillota</taxon>
        <taxon>Clostridia</taxon>
        <taxon>Eubacteriales</taxon>
        <taxon>Symbiobacteriaceae</taxon>
        <taxon>Symbiobacterium</taxon>
    </lineage>
</organism>
<dbReference type="RefSeq" id="WP_273377429.1">
    <property type="nucleotide sequence ID" value="NZ_PIUK01000001.1"/>
</dbReference>
<evidence type="ECO:0000256" key="3">
    <source>
        <dbReference type="ARBA" id="ARBA00022857"/>
    </source>
</evidence>
<feature type="binding site" evidence="9">
    <location>
        <position position="250"/>
    </location>
    <ligand>
        <name>sn-glycerol 3-phosphate</name>
        <dbReference type="ChEBI" id="CHEBI:57597"/>
    </ligand>
</feature>
<evidence type="ECO:0000256" key="1">
    <source>
        <dbReference type="ARBA" id="ARBA00011009"/>
    </source>
</evidence>
<dbReference type="EC" id="1.1.1.94" evidence="9"/>
<feature type="binding site" evidence="9">
    <location>
        <position position="100"/>
    </location>
    <ligand>
        <name>NADPH</name>
        <dbReference type="ChEBI" id="CHEBI:57783"/>
    </ligand>
</feature>
<feature type="binding site" evidence="11">
    <location>
        <begin position="249"/>
        <end position="250"/>
    </location>
    <ligand>
        <name>substrate</name>
    </ligand>
</feature>
<comment type="catalytic activity">
    <reaction evidence="9">
        <text>sn-glycerol 3-phosphate + NAD(+) = dihydroxyacetone phosphate + NADH + H(+)</text>
        <dbReference type="Rhea" id="RHEA:11092"/>
        <dbReference type="ChEBI" id="CHEBI:15378"/>
        <dbReference type="ChEBI" id="CHEBI:57540"/>
        <dbReference type="ChEBI" id="CHEBI:57597"/>
        <dbReference type="ChEBI" id="CHEBI:57642"/>
        <dbReference type="ChEBI" id="CHEBI:57945"/>
        <dbReference type="EC" id="1.1.1.94"/>
    </reaction>
</comment>
<evidence type="ECO:0000313" key="18">
    <source>
        <dbReference type="Proteomes" id="UP000732377"/>
    </source>
</evidence>
<feature type="binding site" evidence="12">
    <location>
        <position position="134"/>
    </location>
    <ligand>
        <name>NAD(+)</name>
        <dbReference type="ChEBI" id="CHEBI:57540"/>
    </ligand>
</feature>
<dbReference type="EMBL" id="PIUK01000001">
    <property type="protein sequence ID" value="MBY6274631.1"/>
    <property type="molecule type" value="Genomic_DNA"/>
</dbReference>
<dbReference type="InterPro" id="IPR006168">
    <property type="entry name" value="G3P_DH_NAD-dep"/>
</dbReference>
<dbReference type="PIRSF" id="PIRSF000114">
    <property type="entry name" value="Glycerol-3-P_dh"/>
    <property type="match status" value="1"/>
</dbReference>
<dbReference type="InterPro" id="IPR036291">
    <property type="entry name" value="NAD(P)-bd_dom_sf"/>
</dbReference>
<dbReference type="AlphaFoldDB" id="A0A953I6P7"/>
<dbReference type="GO" id="GO:0046167">
    <property type="term" value="P:glycerol-3-phosphate biosynthetic process"/>
    <property type="evidence" value="ECO:0007669"/>
    <property type="project" value="UniProtKB-UniRule"/>
</dbReference>
<evidence type="ECO:0000259" key="16">
    <source>
        <dbReference type="Pfam" id="PF07479"/>
    </source>
</evidence>
<evidence type="ECO:0000256" key="10">
    <source>
        <dbReference type="PIRSR" id="PIRSR000114-1"/>
    </source>
</evidence>
<dbReference type="PRINTS" id="PR00077">
    <property type="entry name" value="GPDHDRGNASE"/>
</dbReference>
<evidence type="ECO:0000256" key="7">
    <source>
        <dbReference type="ARBA" id="ARBA00023209"/>
    </source>
</evidence>
<name>A0A953I6P7_SYMTR</name>
<dbReference type="NCBIfam" id="NF000942">
    <property type="entry name" value="PRK00094.1-4"/>
    <property type="match status" value="1"/>
</dbReference>
<evidence type="ECO:0000256" key="4">
    <source>
        <dbReference type="ARBA" id="ARBA00023002"/>
    </source>
</evidence>
<evidence type="ECO:0000256" key="14">
    <source>
        <dbReference type="RuleBase" id="RU000439"/>
    </source>
</evidence>
<evidence type="ECO:0000256" key="6">
    <source>
        <dbReference type="ARBA" id="ARBA00023098"/>
    </source>
</evidence>
<dbReference type="Proteomes" id="UP000732377">
    <property type="component" value="Unassembled WGS sequence"/>
</dbReference>
<dbReference type="InterPro" id="IPR013328">
    <property type="entry name" value="6PGD_dom2"/>
</dbReference>
<dbReference type="PANTHER" id="PTHR11728">
    <property type="entry name" value="GLYCEROL-3-PHOSPHATE DEHYDROGENASE"/>
    <property type="match status" value="1"/>
</dbReference>
<feature type="binding site" evidence="12">
    <location>
        <position position="249"/>
    </location>
    <ligand>
        <name>NAD(+)</name>
        <dbReference type="ChEBI" id="CHEBI:57540"/>
    </ligand>
</feature>
<dbReference type="PROSITE" id="PS00957">
    <property type="entry name" value="NAD_G3PDH"/>
    <property type="match status" value="1"/>
</dbReference>
<keyword evidence="9" id="KW-0963">Cytoplasm</keyword>
<keyword evidence="2 9" id="KW-0444">Lipid biosynthesis</keyword>
<evidence type="ECO:0000256" key="9">
    <source>
        <dbReference type="HAMAP-Rule" id="MF_00394"/>
    </source>
</evidence>
<feature type="domain" description="Glycerol-3-phosphate dehydrogenase NAD-dependent C-terminal" evidence="16">
    <location>
        <begin position="174"/>
        <end position="314"/>
    </location>
</feature>
<dbReference type="GO" id="GO:0005975">
    <property type="term" value="P:carbohydrate metabolic process"/>
    <property type="evidence" value="ECO:0007669"/>
    <property type="project" value="InterPro"/>
</dbReference>
<keyword evidence="8 9" id="KW-1208">Phospholipid metabolism</keyword>
<reference evidence="17" key="1">
    <citation type="submission" date="2017-11" db="EMBL/GenBank/DDBJ databases">
        <title>Three new genomes from thermophilic consortium.</title>
        <authorList>
            <person name="Quaggio R."/>
            <person name="Amgarten D."/>
            <person name="Setubal J.C."/>
        </authorList>
    </citation>
    <scope>NUCLEOTIDE SEQUENCE</scope>
    <source>
        <strain evidence="17">ZCTH01-B2</strain>
    </source>
</reference>
<dbReference type="Gene3D" id="1.10.1040.10">
    <property type="entry name" value="N-(1-d-carboxylethyl)-l-norvaline Dehydrogenase, domain 2"/>
    <property type="match status" value="1"/>
</dbReference>
<keyword evidence="9" id="KW-0547">Nucleotide-binding</keyword>
<gene>
    <name evidence="9 17" type="primary">gpsA</name>
    <name evidence="17" type="ORF">CWE10_00210</name>
</gene>
<dbReference type="GO" id="GO:0047952">
    <property type="term" value="F:glycerol-3-phosphate dehydrogenase [NAD(P)+] activity"/>
    <property type="evidence" value="ECO:0007669"/>
    <property type="project" value="UniProtKB-UniRule"/>
</dbReference>
<dbReference type="PANTHER" id="PTHR11728:SF1">
    <property type="entry name" value="GLYCEROL-3-PHOSPHATE DEHYDROGENASE [NAD(+)] 2, CHLOROPLASTIC"/>
    <property type="match status" value="1"/>
</dbReference>
<feature type="binding site" evidence="9">
    <location>
        <position position="100"/>
    </location>
    <ligand>
        <name>sn-glycerol 3-phosphate</name>
        <dbReference type="ChEBI" id="CHEBI:57597"/>
    </ligand>
</feature>
<keyword evidence="7 9" id="KW-0594">Phospholipid biosynthesis</keyword>
<feature type="binding site" evidence="9">
    <location>
        <position position="134"/>
    </location>
    <ligand>
        <name>NADPH</name>
        <dbReference type="ChEBI" id="CHEBI:57783"/>
    </ligand>
</feature>
<feature type="binding site" evidence="11">
    <location>
        <position position="100"/>
    </location>
    <ligand>
        <name>substrate</name>
    </ligand>
</feature>
<evidence type="ECO:0000256" key="2">
    <source>
        <dbReference type="ARBA" id="ARBA00022516"/>
    </source>
</evidence>
<dbReference type="InterPro" id="IPR006109">
    <property type="entry name" value="G3P_DH_NAD-dep_C"/>
</dbReference>
<dbReference type="GO" id="GO:0008654">
    <property type="term" value="P:phospholipid biosynthetic process"/>
    <property type="evidence" value="ECO:0007669"/>
    <property type="project" value="UniProtKB-KW"/>
</dbReference>
<dbReference type="Gene3D" id="3.40.50.720">
    <property type="entry name" value="NAD(P)-binding Rossmann-like Domain"/>
    <property type="match status" value="1"/>
</dbReference>
<dbReference type="Pfam" id="PF01210">
    <property type="entry name" value="NAD_Gly3P_dh_N"/>
    <property type="match status" value="1"/>
</dbReference>
<evidence type="ECO:0000256" key="13">
    <source>
        <dbReference type="RuleBase" id="RU000437"/>
    </source>
</evidence>
<dbReference type="InterPro" id="IPR008927">
    <property type="entry name" value="6-PGluconate_DH-like_C_sf"/>
</dbReference>
<feature type="binding site" evidence="9">
    <location>
        <position position="238"/>
    </location>
    <ligand>
        <name>sn-glycerol 3-phosphate</name>
        <dbReference type="ChEBI" id="CHEBI:57597"/>
    </ligand>
</feature>
<evidence type="ECO:0000259" key="15">
    <source>
        <dbReference type="Pfam" id="PF01210"/>
    </source>
</evidence>
<evidence type="ECO:0000313" key="17">
    <source>
        <dbReference type="EMBL" id="MBY6274631.1"/>
    </source>
</evidence>
<comment type="function">
    <text evidence="9">Catalyzes the reduction of the glycolytic intermediate dihydroxyacetone phosphate (DHAP) to sn-glycerol 3-phosphate (G3P), the key precursor for phospholipid synthesis.</text>
</comment>
<feature type="binding site" evidence="9">
    <location>
        <position position="249"/>
    </location>
    <ligand>
        <name>sn-glycerol 3-phosphate</name>
        <dbReference type="ChEBI" id="CHEBI:57597"/>
    </ligand>
</feature>
<feature type="binding site" evidence="9">
    <location>
        <position position="130"/>
    </location>
    <ligand>
        <name>sn-glycerol 3-phosphate</name>
        <dbReference type="ChEBI" id="CHEBI:57597"/>
    </ligand>
</feature>
<evidence type="ECO:0000256" key="12">
    <source>
        <dbReference type="PIRSR" id="PIRSR000114-3"/>
    </source>
</evidence>
<feature type="binding site" evidence="9">
    <location>
        <position position="9"/>
    </location>
    <ligand>
        <name>NADPH</name>
        <dbReference type="ChEBI" id="CHEBI:57783"/>
    </ligand>
</feature>
<dbReference type="HAMAP" id="MF_00394">
    <property type="entry name" value="NAD_Glyc3P_dehydrog"/>
    <property type="match status" value="1"/>
</dbReference>
<dbReference type="SUPFAM" id="SSF51735">
    <property type="entry name" value="NAD(P)-binding Rossmann-fold domains"/>
    <property type="match status" value="1"/>
</dbReference>
<comment type="pathway">
    <text evidence="9">Membrane lipid metabolism; glycerophospholipid metabolism.</text>
</comment>
<feature type="active site" description="Proton acceptor" evidence="9 10">
    <location>
        <position position="185"/>
    </location>
</feature>
<feature type="domain" description="Glycerol-3-phosphate dehydrogenase NAD-dependent N-terminal" evidence="15">
    <location>
        <begin position="2"/>
        <end position="154"/>
    </location>
</feature>
<comment type="similarity">
    <text evidence="1 9 13">Belongs to the NAD-dependent glycerol-3-phosphate dehydrogenase family.</text>
</comment>
<dbReference type="FunFam" id="1.10.1040.10:FF:000001">
    <property type="entry name" value="Glycerol-3-phosphate dehydrogenase [NAD(P)+]"/>
    <property type="match status" value="1"/>
</dbReference>
<dbReference type="GO" id="GO:0005829">
    <property type="term" value="C:cytosol"/>
    <property type="evidence" value="ECO:0007669"/>
    <property type="project" value="TreeGrafter"/>
</dbReference>
<comment type="catalytic activity">
    <reaction evidence="9 14">
        <text>sn-glycerol 3-phosphate + NADP(+) = dihydroxyacetone phosphate + NADPH + H(+)</text>
        <dbReference type="Rhea" id="RHEA:11096"/>
        <dbReference type="ChEBI" id="CHEBI:15378"/>
        <dbReference type="ChEBI" id="CHEBI:57597"/>
        <dbReference type="ChEBI" id="CHEBI:57642"/>
        <dbReference type="ChEBI" id="CHEBI:57783"/>
        <dbReference type="ChEBI" id="CHEBI:58349"/>
        <dbReference type="EC" id="1.1.1.94"/>
    </reaction>
</comment>
<evidence type="ECO:0000256" key="11">
    <source>
        <dbReference type="PIRSR" id="PIRSR000114-2"/>
    </source>
</evidence>
<keyword evidence="4 9" id="KW-0560">Oxidoreductase</keyword>